<dbReference type="EC" id="2.5.1.72" evidence="3"/>
<keyword evidence="4" id="KW-0004">4Fe-4S</keyword>
<dbReference type="Gene3D" id="3.40.50.10800">
    <property type="entry name" value="NadA-like"/>
    <property type="match status" value="2"/>
</dbReference>
<reference evidence="10" key="1">
    <citation type="submission" date="2018-05" db="EMBL/GenBank/DDBJ databases">
        <authorList>
            <person name="Lanie J.A."/>
            <person name="Ng W.-L."/>
            <person name="Kazmierczak K.M."/>
            <person name="Andrzejewski T.M."/>
            <person name="Davidsen T.M."/>
            <person name="Wayne K.J."/>
            <person name="Tettelin H."/>
            <person name="Glass J.I."/>
            <person name="Rusch D."/>
            <person name="Podicherti R."/>
            <person name="Tsui H.-C.T."/>
            <person name="Winkler M.E."/>
        </authorList>
    </citation>
    <scope>NUCLEOTIDE SEQUENCE</scope>
</reference>
<dbReference type="Pfam" id="PF02445">
    <property type="entry name" value="NadA"/>
    <property type="match status" value="1"/>
</dbReference>
<evidence type="ECO:0000256" key="9">
    <source>
        <dbReference type="ARBA" id="ARBA00023014"/>
    </source>
</evidence>
<evidence type="ECO:0000256" key="6">
    <source>
        <dbReference type="ARBA" id="ARBA00022679"/>
    </source>
</evidence>
<keyword evidence="7" id="KW-0479">Metal-binding</keyword>
<feature type="non-terminal residue" evidence="10">
    <location>
        <position position="207"/>
    </location>
</feature>
<dbReference type="SUPFAM" id="SSF142754">
    <property type="entry name" value="NadA-like"/>
    <property type="match status" value="1"/>
</dbReference>
<keyword evidence="6" id="KW-0808">Transferase</keyword>
<protein>
    <recommendedName>
        <fullName evidence="3">quinolinate synthase</fullName>
        <ecNumber evidence="3">2.5.1.72</ecNumber>
    </recommendedName>
</protein>
<proteinExistence type="predicted"/>
<dbReference type="InterPro" id="IPR003473">
    <property type="entry name" value="NadA"/>
</dbReference>
<dbReference type="GO" id="GO:0046872">
    <property type="term" value="F:metal ion binding"/>
    <property type="evidence" value="ECO:0007669"/>
    <property type="project" value="UniProtKB-KW"/>
</dbReference>
<organism evidence="10">
    <name type="scientific">marine metagenome</name>
    <dbReference type="NCBI Taxonomy" id="408172"/>
    <lineage>
        <taxon>unclassified sequences</taxon>
        <taxon>metagenomes</taxon>
        <taxon>ecological metagenomes</taxon>
    </lineage>
</organism>
<dbReference type="EMBL" id="UINC01135082">
    <property type="protein sequence ID" value="SVD19020.1"/>
    <property type="molecule type" value="Genomic_DNA"/>
</dbReference>
<dbReference type="UniPathway" id="UPA00253">
    <property type="reaction ID" value="UER00327"/>
</dbReference>
<comment type="pathway">
    <text evidence="2">Cofactor biosynthesis; NAD(+) biosynthesis; quinolinate from iminoaspartate: step 1/1.</text>
</comment>
<accession>A0A382TA66</accession>
<comment type="cofactor">
    <cofactor evidence="1">
        <name>[4Fe-4S] cluster</name>
        <dbReference type="ChEBI" id="CHEBI:49883"/>
    </cofactor>
</comment>
<evidence type="ECO:0000256" key="2">
    <source>
        <dbReference type="ARBA" id="ARBA00005065"/>
    </source>
</evidence>
<evidence type="ECO:0000256" key="7">
    <source>
        <dbReference type="ARBA" id="ARBA00022723"/>
    </source>
</evidence>
<evidence type="ECO:0000256" key="5">
    <source>
        <dbReference type="ARBA" id="ARBA00022642"/>
    </source>
</evidence>
<dbReference type="GO" id="GO:0034628">
    <property type="term" value="P:'de novo' NAD+ biosynthetic process from L-aspartate"/>
    <property type="evidence" value="ECO:0007669"/>
    <property type="project" value="TreeGrafter"/>
</dbReference>
<keyword evidence="8" id="KW-0408">Iron</keyword>
<evidence type="ECO:0000256" key="8">
    <source>
        <dbReference type="ARBA" id="ARBA00023004"/>
    </source>
</evidence>
<evidence type="ECO:0000256" key="3">
    <source>
        <dbReference type="ARBA" id="ARBA00012669"/>
    </source>
</evidence>
<dbReference type="AlphaFoldDB" id="A0A382TA66"/>
<evidence type="ECO:0000256" key="1">
    <source>
        <dbReference type="ARBA" id="ARBA00001966"/>
    </source>
</evidence>
<gene>
    <name evidence="10" type="ORF">METZ01_LOCUS371874</name>
</gene>
<dbReference type="GO" id="GO:0051539">
    <property type="term" value="F:4 iron, 4 sulfur cluster binding"/>
    <property type="evidence" value="ECO:0007669"/>
    <property type="project" value="UniProtKB-KW"/>
</dbReference>
<dbReference type="PANTHER" id="PTHR30573">
    <property type="entry name" value="QUINOLINATE SYNTHETASE A"/>
    <property type="match status" value="1"/>
</dbReference>
<evidence type="ECO:0000313" key="10">
    <source>
        <dbReference type="EMBL" id="SVD19020.1"/>
    </source>
</evidence>
<dbReference type="GO" id="GO:0008987">
    <property type="term" value="F:quinolinate synthetase A activity"/>
    <property type="evidence" value="ECO:0007669"/>
    <property type="project" value="InterPro"/>
</dbReference>
<name>A0A382TA66_9ZZZZ</name>
<dbReference type="PANTHER" id="PTHR30573:SF0">
    <property type="entry name" value="QUINOLINATE SYNTHASE, CHLOROPLASTIC"/>
    <property type="match status" value="1"/>
</dbReference>
<keyword evidence="5" id="KW-0662">Pyridine nucleotide biosynthesis</keyword>
<sequence length="207" mass="22522">MKTLNIHLKLTADGTEANIFTMSEAGLTDALSQEIVKLKKELNAVILVHNYQVPEIQDIGDFVGDSLGLSQQAAETDADVIVFCGVHFMAETAKILSPDKIVVLPDKDAGCSLEESCTPDKLAELQATNDNFFTVAYINCSAGVKALSDAICTSGNAKKIVEQCPPDKDLLFVPDENLGQWVMEQTGRPMTLWEGNCYVHVEWTQAA</sequence>
<evidence type="ECO:0000256" key="4">
    <source>
        <dbReference type="ARBA" id="ARBA00022485"/>
    </source>
</evidence>
<dbReference type="GO" id="GO:0005829">
    <property type="term" value="C:cytosol"/>
    <property type="evidence" value="ECO:0007669"/>
    <property type="project" value="TreeGrafter"/>
</dbReference>
<keyword evidence="9" id="KW-0411">Iron-sulfur</keyword>
<dbReference type="InterPro" id="IPR036094">
    <property type="entry name" value="NadA_sf"/>
</dbReference>